<evidence type="ECO:0000313" key="1">
    <source>
        <dbReference type="EMBL" id="KAF9065785.1"/>
    </source>
</evidence>
<proteinExistence type="predicted"/>
<sequence>MDRPTFTSSNASSLLSSSSLETIVSPRQDAPAHFILPDLLAHCAFPLSYHDNGDAVAAASVKWLDINCPDLNDKRRKALYGLQAGELTAFCYNKAISDERLRVVSDFMNYLFHLDNISDGMMTSDTEALSDSVMNALWFTEFYRPTTKSNYVQPQEESSAGKLARDFWGRCIREAGPGPQARFRETMELFFDAVSLQAKARDTSQIPDLESYIDIRRDGSGCKICWALIE</sequence>
<dbReference type="Proteomes" id="UP000772434">
    <property type="component" value="Unassembled WGS sequence"/>
</dbReference>
<dbReference type="Pfam" id="PF19086">
    <property type="entry name" value="Terpene_syn_C_2"/>
    <property type="match status" value="1"/>
</dbReference>
<dbReference type="AlphaFoldDB" id="A0A9P5PPJ1"/>
<gene>
    <name evidence="1" type="ORF">BDP27DRAFT_1076318</name>
</gene>
<accession>A0A9P5PPJ1</accession>
<dbReference type="OrthoDB" id="2861623at2759"/>
<protein>
    <submittedName>
        <fullName evidence="1">Isoprenoid synthase domain-containing protein</fullName>
    </submittedName>
</protein>
<comment type="caution">
    <text evidence="1">The sequence shown here is derived from an EMBL/GenBank/DDBJ whole genome shotgun (WGS) entry which is preliminary data.</text>
</comment>
<dbReference type="EMBL" id="JADNRY010000098">
    <property type="protein sequence ID" value="KAF9065785.1"/>
    <property type="molecule type" value="Genomic_DNA"/>
</dbReference>
<organism evidence="1 2">
    <name type="scientific">Rhodocollybia butyracea</name>
    <dbReference type="NCBI Taxonomy" id="206335"/>
    <lineage>
        <taxon>Eukaryota</taxon>
        <taxon>Fungi</taxon>
        <taxon>Dikarya</taxon>
        <taxon>Basidiomycota</taxon>
        <taxon>Agaricomycotina</taxon>
        <taxon>Agaricomycetes</taxon>
        <taxon>Agaricomycetidae</taxon>
        <taxon>Agaricales</taxon>
        <taxon>Marasmiineae</taxon>
        <taxon>Omphalotaceae</taxon>
        <taxon>Rhodocollybia</taxon>
    </lineage>
</organism>
<name>A0A9P5PPJ1_9AGAR</name>
<dbReference type="Gene3D" id="1.10.600.10">
    <property type="entry name" value="Farnesyl Diphosphate Synthase"/>
    <property type="match status" value="1"/>
</dbReference>
<keyword evidence="2" id="KW-1185">Reference proteome</keyword>
<dbReference type="SUPFAM" id="SSF48576">
    <property type="entry name" value="Terpenoid synthases"/>
    <property type="match status" value="1"/>
</dbReference>
<reference evidence="1" key="1">
    <citation type="submission" date="2020-11" db="EMBL/GenBank/DDBJ databases">
        <authorList>
            <consortium name="DOE Joint Genome Institute"/>
            <person name="Ahrendt S."/>
            <person name="Riley R."/>
            <person name="Andreopoulos W."/>
            <person name="Labutti K."/>
            <person name="Pangilinan J."/>
            <person name="Ruiz-Duenas F.J."/>
            <person name="Barrasa J.M."/>
            <person name="Sanchez-Garcia M."/>
            <person name="Camarero S."/>
            <person name="Miyauchi S."/>
            <person name="Serrano A."/>
            <person name="Linde D."/>
            <person name="Babiker R."/>
            <person name="Drula E."/>
            <person name="Ayuso-Fernandez I."/>
            <person name="Pacheco R."/>
            <person name="Padilla G."/>
            <person name="Ferreira P."/>
            <person name="Barriuso J."/>
            <person name="Kellner H."/>
            <person name="Castanera R."/>
            <person name="Alfaro M."/>
            <person name="Ramirez L."/>
            <person name="Pisabarro A.G."/>
            <person name="Kuo A."/>
            <person name="Tritt A."/>
            <person name="Lipzen A."/>
            <person name="He G."/>
            <person name="Yan M."/>
            <person name="Ng V."/>
            <person name="Cullen D."/>
            <person name="Martin F."/>
            <person name="Rosso M.-N."/>
            <person name="Henrissat B."/>
            <person name="Hibbett D."/>
            <person name="Martinez A.T."/>
            <person name="Grigoriev I.V."/>
        </authorList>
    </citation>
    <scope>NUCLEOTIDE SEQUENCE</scope>
    <source>
        <strain evidence="1">AH 40177</strain>
    </source>
</reference>
<evidence type="ECO:0000313" key="2">
    <source>
        <dbReference type="Proteomes" id="UP000772434"/>
    </source>
</evidence>
<dbReference type="InterPro" id="IPR008949">
    <property type="entry name" value="Isoprenoid_synthase_dom_sf"/>
</dbReference>